<dbReference type="SUPFAM" id="SSF48371">
    <property type="entry name" value="ARM repeat"/>
    <property type="match status" value="1"/>
</dbReference>
<dbReference type="PROSITE" id="PS51379">
    <property type="entry name" value="4FE4S_FER_2"/>
    <property type="match status" value="1"/>
</dbReference>
<dbReference type="GO" id="GO:0046872">
    <property type="term" value="F:metal ion binding"/>
    <property type="evidence" value="ECO:0007669"/>
    <property type="project" value="UniProtKB-KW"/>
</dbReference>
<comment type="caution">
    <text evidence="10">The sequence shown here is derived from an EMBL/GenBank/DDBJ whole genome shotgun (WGS) entry which is preliminary data.</text>
</comment>
<name>A0A917UJT5_9DEIO</name>
<keyword evidence="4" id="KW-0479">Metal-binding</keyword>
<proteinExistence type="predicted"/>
<dbReference type="EMBL" id="BMOE01000001">
    <property type="protein sequence ID" value="GGJ62740.1"/>
    <property type="molecule type" value="Genomic_DNA"/>
</dbReference>
<keyword evidence="7" id="KW-0408">Iron</keyword>
<dbReference type="SUPFAM" id="SSF46548">
    <property type="entry name" value="alpha-helical ferredoxin"/>
    <property type="match status" value="1"/>
</dbReference>
<gene>
    <name evidence="10" type="ORF">GCM10008939_03270</name>
</gene>
<organism evidence="10 11">
    <name type="scientific">Deinococcus aquiradiocola</name>
    <dbReference type="NCBI Taxonomy" id="393059"/>
    <lineage>
        <taxon>Bacteria</taxon>
        <taxon>Thermotogati</taxon>
        <taxon>Deinococcota</taxon>
        <taxon>Deinococci</taxon>
        <taxon>Deinococcales</taxon>
        <taxon>Deinococcaceae</taxon>
        <taxon>Deinococcus</taxon>
    </lineage>
</organism>
<dbReference type="Proteomes" id="UP000635726">
    <property type="component" value="Unassembled WGS sequence"/>
</dbReference>
<dbReference type="PANTHER" id="PTHR30002:SF4">
    <property type="entry name" value="EPOXYQUEUOSINE REDUCTASE"/>
    <property type="match status" value="1"/>
</dbReference>
<dbReference type="GO" id="GO:0051539">
    <property type="term" value="F:4 iron, 4 sulfur cluster binding"/>
    <property type="evidence" value="ECO:0007669"/>
    <property type="project" value="UniProtKB-KW"/>
</dbReference>
<dbReference type="AlphaFoldDB" id="A0A917UJT5"/>
<dbReference type="Gene3D" id="3.30.70.20">
    <property type="match status" value="1"/>
</dbReference>
<dbReference type="Pfam" id="PF08331">
    <property type="entry name" value="QueG_DUF1730"/>
    <property type="match status" value="1"/>
</dbReference>
<evidence type="ECO:0000256" key="7">
    <source>
        <dbReference type="ARBA" id="ARBA00023004"/>
    </source>
</evidence>
<keyword evidence="6" id="KW-0560">Oxidoreductase</keyword>
<evidence type="ECO:0000259" key="9">
    <source>
        <dbReference type="PROSITE" id="PS51379"/>
    </source>
</evidence>
<evidence type="ECO:0000256" key="6">
    <source>
        <dbReference type="ARBA" id="ARBA00023002"/>
    </source>
</evidence>
<dbReference type="InterPro" id="IPR017900">
    <property type="entry name" value="4Fe4S_Fe_S_CS"/>
</dbReference>
<dbReference type="InterPro" id="IPR004453">
    <property type="entry name" value="QueG"/>
</dbReference>
<reference evidence="10" key="2">
    <citation type="submission" date="2020-09" db="EMBL/GenBank/DDBJ databases">
        <authorList>
            <person name="Sun Q."/>
            <person name="Ohkuma M."/>
        </authorList>
    </citation>
    <scope>NUCLEOTIDE SEQUENCE</scope>
    <source>
        <strain evidence="10">JCM 14371</strain>
    </source>
</reference>
<keyword evidence="8" id="KW-0411">Iron-sulfur</keyword>
<keyword evidence="5" id="KW-0671">Queuosine biosynthesis</keyword>
<dbReference type="PANTHER" id="PTHR30002">
    <property type="entry name" value="EPOXYQUEUOSINE REDUCTASE"/>
    <property type="match status" value="1"/>
</dbReference>
<keyword evidence="11" id="KW-1185">Reference proteome</keyword>
<evidence type="ECO:0000256" key="8">
    <source>
        <dbReference type="ARBA" id="ARBA00023014"/>
    </source>
</evidence>
<accession>A0A917UJT5</accession>
<dbReference type="GO" id="GO:0008616">
    <property type="term" value="P:tRNA queuosine(34) biosynthetic process"/>
    <property type="evidence" value="ECO:0007669"/>
    <property type="project" value="UniProtKB-KW"/>
</dbReference>
<keyword evidence="1" id="KW-0004">4Fe-4S</keyword>
<evidence type="ECO:0000313" key="11">
    <source>
        <dbReference type="Proteomes" id="UP000635726"/>
    </source>
</evidence>
<evidence type="ECO:0000256" key="1">
    <source>
        <dbReference type="ARBA" id="ARBA00022485"/>
    </source>
</evidence>
<sequence length="368" mass="39926">MTSARDLLSALALELGFEVTGWTDAAPRTGEVDAYRAWLDGGRHGSLEYLPRQLPRRADLSSSLEGAGSVLVLGVSHAFAPQEVPPGGVRLGRVARYAWTPDYHAQLEPLLDVLRAEALTLGVRARGYVDHGPVLERALAGRAFPGWQGRSGMLLSTSLGAFTTLAVLLTDLSAPPPAPAHPDRCGRCTRCVTACPTDAIGPDRLVDARVCLSALTIEQRGPVPWALRPRLGEWLFGCDVCSEVCPWTVRAGPLAQLFVPDAELAHPDLTRFFGVSEREFQRQYGHTAFSRPRRKGMARNAAYVAGNHPDLTGRAVMDLAAQDPAWEVREAAAWAYGRHGLISGLEHLRHDPHEDVARAAVRALEEHG</sequence>
<dbReference type="Pfam" id="PF13484">
    <property type="entry name" value="Fer4_16"/>
    <property type="match status" value="1"/>
</dbReference>
<dbReference type="InterPro" id="IPR017896">
    <property type="entry name" value="4Fe4S_Fe-S-bd"/>
</dbReference>
<dbReference type="Gene3D" id="1.25.10.10">
    <property type="entry name" value="Leucine-rich Repeat Variant"/>
    <property type="match status" value="1"/>
</dbReference>
<evidence type="ECO:0000256" key="4">
    <source>
        <dbReference type="ARBA" id="ARBA00022723"/>
    </source>
</evidence>
<dbReference type="PROSITE" id="PS00198">
    <property type="entry name" value="4FE4S_FER_1"/>
    <property type="match status" value="1"/>
</dbReference>
<dbReference type="InterPro" id="IPR011989">
    <property type="entry name" value="ARM-like"/>
</dbReference>
<reference evidence="10" key="1">
    <citation type="journal article" date="2014" name="Int. J. Syst. Evol. Microbiol.">
        <title>Complete genome sequence of Corynebacterium casei LMG S-19264T (=DSM 44701T), isolated from a smear-ripened cheese.</title>
        <authorList>
            <consortium name="US DOE Joint Genome Institute (JGI-PGF)"/>
            <person name="Walter F."/>
            <person name="Albersmeier A."/>
            <person name="Kalinowski J."/>
            <person name="Ruckert C."/>
        </authorList>
    </citation>
    <scope>NUCLEOTIDE SEQUENCE</scope>
    <source>
        <strain evidence="10">JCM 14371</strain>
    </source>
</reference>
<keyword evidence="2" id="KW-0963">Cytoplasm</keyword>
<evidence type="ECO:0000256" key="2">
    <source>
        <dbReference type="ARBA" id="ARBA00022490"/>
    </source>
</evidence>
<protein>
    <submittedName>
        <fullName evidence="10">Epoxyqueuosine reductase</fullName>
    </submittedName>
</protein>
<evidence type="ECO:0000313" key="10">
    <source>
        <dbReference type="EMBL" id="GGJ62740.1"/>
    </source>
</evidence>
<keyword evidence="3" id="KW-0819">tRNA processing</keyword>
<dbReference type="NCBIfam" id="TIGR00276">
    <property type="entry name" value="tRNA epoxyqueuosine(34) reductase QueG"/>
    <property type="match status" value="1"/>
</dbReference>
<dbReference type="InterPro" id="IPR013542">
    <property type="entry name" value="QueG_DUF1730"/>
</dbReference>
<dbReference type="GO" id="GO:0052693">
    <property type="term" value="F:epoxyqueuosine reductase activity"/>
    <property type="evidence" value="ECO:0007669"/>
    <property type="project" value="TreeGrafter"/>
</dbReference>
<dbReference type="RefSeq" id="WP_188960480.1">
    <property type="nucleotide sequence ID" value="NZ_BMOE01000001.1"/>
</dbReference>
<evidence type="ECO:0000256" key="3">
    <source>
        <dbReference type="ARBA" id="ARBA00022694"/>
    </source>
</evidence>
<evidence type="ECO:0000256" key="5">
    <source>
        <dbReference type="ARBA" id="ARBA00022785"/>
    </source>
</evidence>
<dbReference type="InterPro" id="IPR016024">
    <property type="entry name" value="ARM-type_fold"/>
</dbReference>
<feature type="domain" description="4Fe-4S ferredoxin-type" evidence="9">
    <location>
        <begin position="176"/>
        <end position="205"/>
    </location>
</feature>